<feature type="region of interest" description="Disordered" evidence="8">
    <location>
        <begin position="1"/>
        <end position="26"/>
    </location>
</feature>
<comment type="caution">
    <text evidence="12">The sequence shown here is derived from an EMBL/GenBank/DDBJ whole genome shotgun (WGS) entry which is preliminary data.</text>
</comment>
<dbReference type="InterPro" id="IPR035892">
    <property type="entry name" value="C2_domain_sf"/>
</dbReference>
<dbReference type="GO" id="GO:0005509">
    <property type="term" value="F:calcium ion binding"/>
    <property type="evidence" value="ECO:0007669"/>
    <property type="project" value="InterPro"/>
</dbReference>
<keyword evidence="13" id="KW-1185">Reference proteome</keyword>
<evidence type="ECO:0000313" key="12">
    <source>
        <dbReference type="EMBL" id="KAF5355294.1"/>
    </source>
</evidence>
<dbReference type="InterPro" id="IPR000909">
    <property type="entry name" value="PLipase_C_PInositol-sp_X_dom"/>
</dbReference>
<sequence>MASNQPEQPHIIHSSGASRQNFTTGDISVSPDVEKWIPMDIVSDKKTKQANVRIDADNGQVLYESKKKGMAVIPLECVKEIRLGSDASYYRRQFNKPTDLESRWITLIFILDGEYKAKHFVTPDNKAFELWKTALQKLYTIRQGLMNGPVSGEVRDMIWEKQYWKRADLNGDQKLQFEDVESLCTRLNLRFTKEELKKLFEEADTHKRGHLDYEDYRKLIKSIKRQPEVESIYRKVAGDGAKNIAYAVFEKFMRDSQESKLSAEDLKTLFSKHADVGQEPDAAMSEDAFASFLRSQDNSAFPEQNHPIKHDMTRPISEYFICSSHNTYLIGHQLVGVSTIEGYIRALLHSCRTVELDIYDGDNGEPMVYHGKTLVSKVSVRDICEAIAKYAFVTSPYPIMISAEIHCGLKQQDVLAFGSALISAPVEGRPRIKKLPSPEDLKGKILLKAKNLHVSAQLEQLRAQNEAKAKEQLEAESSTSSSSSSDHSIRSELTSIKDKLRKKVKPKSSKPKRTMSFGLASLLVYTVGVKCHGIQAVQYAPEQIFSLSENSANRMIKTQMNDLIKHTQTHMVRIYPKGTRVNSSNYEPHLYWAAGAQIVAINWQTFDLGYMINYAMFQRNGRSGIVLKPKALRPEGAELLNKQSKHFLDLTIISAQQLPLPRSKIGEEVVDKSIMDPFVEVSLHIPTWTNSPFIHNQSAQEDGVLYSPAEKATASSASSAQVVSFRTGAVRNNGFNPVWQEELCLPFDCLGEMQDLIFVKFTVRQEKADDDDEPLAVYCAPLGALEHGFRYLPLHDSQLSQYPFSTLFVEIKIRDVE</sequence>
<dbReference type="Pfam" id="PF00388">
    <property type="entry name" value="PI-PLC-X"/>
    <property type="match status" value="1"/>
</dbReference>
<evidence type="ECO:0000259" key="10">
    <source>
        <dbReference type="PROSITE" id="PS50008"/>
    </source>
</evidence>
<feature type="region of interest" description="Disordered" evidence="8">
    <location>
        <begin position="465"/>
        <end position="512"/>
    </location>
</feature>
<dbReference type="PROSITE" id="PS50008">
    <property type="entry name" value="PIPLC_Y_DOMAIN"/>
    <property type="match status" value="1"/>
</dbReference>
<dbReference type="OrthoDB" id="269822at2759"/>
<evidence type="ECO:0000259" key="11">
    <source>
        <dbReference type="PROSITE" id="PS50222"/>
    </source>
</evidence>
<feature type="compositionally biased region" description="Low complexity" evidence="8">
    <location>
        <begin position="477"/>
        <end position="486"/>
    </location>
</feature>
<dbReference type="GO" id="GO:0004435">
    <property type="term" value="F:phosphatidylinositol-4,5-bisphosphate phospholipase C activity"/>
    <property type="evidence" value="ECO:0007669"/>
    <property type="project" value="UniProtKB-EC"/>
</dbReference>
<dbReference type="InterPro" id="IPR017946">
    <property type="entry name" value="PLC-like_Pdiesterase_TIM-brl"/>
</dbReference>
<dbReference type="SMART" id="SM00148">
    <property type="entry name" value="PLCXc"/>
    <property type="match status" value="1"/>
</dbReference>
<dbReference type="GO" id="GO:0048015">
    <property type="term" value="P:phosphatidylinositol-mediated signaling"/>
    <property type="evidence" value="ECO:0007669"/>
    <property type="project" value="TreeGrafter"/>
</dbReference>
<dbReference type="CDD" id="cd08598">
    <property type="entry name" value="PI-PLC1c_yeast"/>
    <property type="match status" value="1"/>
</dbReference>
<feature type="domain" description="PI-PLC Y-box" evidence="10">
    <location>
        <begin position="519"/>
        <end position="633"/>
    </location>
</feature>
<evidence type="ECO:0000256" key="7">
    <source>
        <dbReference type="RuleBase" id="RU361133"/>
    </source>
</evidence>
<evidence type="ECO:0000256" key="1">
    <source>
        <dbReference type="ARBA" id="ARBA00012368"/>
    </source>
</evidence>
<dbReference type="EC" id="3.1.4.11" evidence="1 7"/>
<dbReference type="Pfam" id="PF00387">
    <property type="entry name" value="PI-PLC-Y"/>
    <property type="match status" value="1"/>
</dbReference>
<dbReference type="SUPFAM" id="SSF47473">
    <property type="entry name" value="EF-hand"/>
    <property type="match status" value="1"/>
</dbReference>
<reference evidence="12 13" key="1">
    <citation type="journal article" date="2020" name="ISME J.">
        <title>Uncovering the hidden diversity of litter-decomposition mechanisms in mushroom-forming fungi.</title>
        <authorList>
            <person name="Floudas D."/>
            <person name="Bentzer J."/>
            <person name="Ahren D."/>
            <person name="Johansson T."/>
            <person name="Persson P."/>
            <person name="Tunlid A."/>
        </authorList>
    </citation>
    <scope>NUCLEOTIDE SEQUENCE [LARGE SCALE GENOMIC DNA]</scope>
    <source>
        <strain evidence="12 13">CBS 291.85</strain>
    </source>
</reference>
<dbReference type="PROSITE" id="PS50007">
    <property type="entry name" value="PIPLC_X_DOMAIN"/>
    <property type="match status" value="1"/>
</dbReference>
<gene>
    <name evidence="12" type="ORF">D9758_006103</name>
</gene>
<dbReference type="PROSITE" id="PS50222">
    <property type="entry name" value="EF_HAND_2"/>
    <property type="match status" value="1"/>
</dbReference>
<dbReference type="InterPro" id="IPR002048">
    <property type="entry name" value="EF_hand_dom"/>
</dbReference>
<feature type="compositionally biased region" description="Basic residues" evidence="8">
    <location>
        <begin position="499"/>
        <end position="512"/>
    </location>
</feature>
<dbReference type="Gene3D" id="2.30.29.30">
    <property type="entry name" value="Pleckstrin-homology domain (PH domain)/Phosphotyrosine-binding domain (PTB)"/>
    <property type="match status" value="1"/>
</dbReference>
<dbReference type="Gene3D" id="1.10.238.10">
    <property type="entry name" value="EF-hand"/>
    <property type="match status" value="2"/>
</dbReference>
<dbReference type="GO" id="GO:0016042">
    <property type="term" value="P:lipid catabolic process"/>
    <property type="evidence" value="ECO:0007669"/>
    <property type="project" value="UniProtKB-KW"/>
</dbReference>
<keyword evidence="6" id="KW-0807">Transducer</keyword>
<evidence type="ECO:0000256" key="6">
    <source>
        <dbReference type="ARBA" id="ARBA00023224"/>
    </source>
</evidence>
<dbReference type="Pfam" id="PF00168">
    <property type="entry name" value="C2"/>
    <property type="match status" value="1"/>
</dbReference>
<keyword evidence="5 7" id="KW-0443">Lipid metabolism</keyword>
<keyword evidence="2 7" id="KW-0378">Hydrolase</keyword>
<feature type="compositionally biased region" description="Polar residues" evidence="8">
    <location>
        <begin position="15"/>
        <end position="26"/>
    </location>
</feature>
<feature type="domain" description="EF-hand" evidence="11">
    <location>
        <begin position="191"/>
        <end position="226"/>
    </location>
</feature>
<dbReference type="InterPro" id="IPR000008">
    <property type="entry name" value="C2_dom"/>
</dbReference>
<dbReference type="PRINTS" id="PR00390">
    <property type="entry name" value="PHPHLIPASEC"/>
</dbReference>
<evidence type="ECO:0000256" key="4">
    <source>
        <dbReference type="ARBA" id="ARBA00022963"/>
    </source>
</evidence>
<dbReference type="PANTHER" id="PTHR10336:SF36">
    <property type="entry name" value="1-PHOSPHATIDYLINOSITOL 4,5-BISPHOSPHATE PHOSPHODIESTERASE BETA-4"/>
    <property type="match status" value="1"/>
</dbReference>
<dbReference type="CDD" id="cd00275">
    <property type="entry name" value="C2_PLC_like"/>
    <property type="match status" value="1"/>
</dbReference>
<dbReference type="PANTHER" id="PTHR10336">
    <property type="entry name" value="PHOSPHOINOSITIDE-SPECIFIC PHOSPHOLIPASE C FAMILY PROTEIN"/>
    <property type="match status" value="1"/>
</dbReference>
<dbReference type="InterPro" id="IPR011992">
    <property type="entry name" value="EF-hand-dom_pair"/>
</dbReference>
<dbReference type="AlphaFoldDB" id="A0A8H5D819"/>
<dbReference type="SMART" id="SM00239">
    <property type="entry name" value="C2"/>
    <property type="match status" value="1"/>
</dbReference>
<dbReference type="InterPro" id="IPR001711">
    <property type="entry name" value="PLipase_C_Pinositol-sp_Y"/>
</dbReference>
<evidence type="ECO:0000256" key="3">
    <source>
        <dbReference type="ARBA" id="ARBA00022837"/>
    </source>
</evidence>
<dbReference type="Gene3D" id="3.20.20.190">
    <property type="entry name" value="Phosphatidylinositol (PI) phosphodiesterase"/>
    <property type="match status" value="1"/>
</dbReference>
<protein>
    <recommendedName>
        <fullName evidence="1 7">Phosphoinositide phospholipase C</fullName>
        <ecNumber evidence="1 7">3.1.4.11</ecNumber>
    </recommendedName>
</protein>
<feature type="domain" description="C2" evidence="9">
    <location>
        <begin position="629"/>
        <end position="796"/>
    </location>
</feature>
<evidence type="ECO:0000313" key="13">
    <source>
        <dbReference type="Proteomes" id="UP000559256"/>
    </source>
</evidence>
<keyword evidence="4 7" id="KW-0442">Lipid degradation</keyword>
<dbReference type="EMBL" id="JAACJM010000057">
    <property type="protein sequence ID" value="KAF5355294.1"/>
    <property type="molecule type" value="Genomic_DNA"/>
</dbReference>
<dbReference type="InterPro" id="IPR018247">
    <property type="entry name" value="EF_Hand_1_Ca_BS"/>
</dbReference>
<dbReference type="SUPFAM" id="SSF51695">
    <property type="entry name" value="PLC-like phosphodiesterases"/>
    <property type="match status" value="1"/>
</dbReference>
<comment type="catalytic activity">
    <reaction evidence="7">
        <text>a 1,2-diacyl-sn-glycero-3-phospho-(1D-myo-inositol-4,5-bisphosphate) + H2O = 1D-myo-inositol 1,4,5-trisphosphate + a 1,2-diacyl-sn-glycerol + H(+)</text>
        <dbReference type="Rhea" id="RHEA:33179"/>
        <dbReference type="ChEBI" id="CHEBI:15377"/>
        <dbReference type="ChEBI" id="CHEBI:15378"/>
        <dbReference type="ChEBI" id="CHEBI:17815"/>
        <dbReference type="ChEBI" id="CHEBI:58456"/>
        <dbReference type="ChEBI" id="CHEBI:203600"/>
        <dbReference type="EC" id="3.1.4.11"/>
    </reaction>
</comment>
<dbReference type="SUPFAM" id="SSF49562">
    <property type="entry name" value="C2 domain (Calcium/lipid-binding domain, CaLB)"/>
    <property type="match status" value="1"/>
</dbReference>
<accession>A0A8H5D819</accession>
<dbReference type="SUPFAM" id="SSF50729">
    <property type="entry name" value="PH domain-like"/>
    <property type="match status" value="1"/>
</dbReference>
<dbReference type="Proteomes" id="UP000559256">
    <property type="component" value="Unassembled WGS sequence"/>
</dbReference>
<organism evidence="12 13">
    <name type="scientific">Tetrapyrgos nigripes</name>
    <dbReference type="NCBI Taxonomy" id="182062"/>
    <lineage>
        <taxon>Eukaryota</taxon>
        <taxon>Fungi</taxon>
        <taxon>Dikarya</taxon>
        <taxon>Basidiomycota</taxon>
        <taxon>Agaricomycotina</taxon>
        <taxon>Agaricomycetes</taxon>
        <taxon>Agaricomycetidae</taxon>
        <taxon>Agaricales</taxon>
        <taxon>Marasmiineae</taxon>
        <taxon>Marasmiaceae</taxon>
        <taxon>Tetrapyrgos</taxon>
    </lineage>
</organism>
<keyword evidence="3" id="KW-0106">Calcium</keyword>
<proteinExistence type="predicted"/>
<dbReference type="InterPro" id="IPR011993">
    <property type="entry name" value="PH-like_dom_sf"/>
</dbReference>
<dbReference type="PROSITE" id="PS50004">
    <property type="entry name" value="C2"/>
    <property type="match status" value="1"/>
</dbReference>
<evidence type="ECO:0000256" key="2">
    <source>
        <dbReference type="ARBA" id="ARBA00022801"/>
    </source>
</evidence>
<feature type="compositionally biased region" description="Basic and acidic residues" evidence="8">
    <location>
        <begin position="487"/>
        <end position="498"/>
    </location>
</feature>
<name>A0A8H5D819_9AGAR</name>
<dbReference type="PROSITE" id="PS00018">
    <property type="entry name" value="EF_HAND_1"/>
    <property type="match status" value="1"/>
</dbReference>
<evidence type="ECO:0000256" key="5">
    <source>
        <dbReference type="ARBA" id="ARBA00023098"/>
    </source>
</evidence>
<dbReference type="Gene3D" id="2.60.40.150">
    <property type="entry name" value="C2 domain"/>
    <property type="match status" value="1"/>
</dbReference>
<evidence type="ECO:0000256" key="8">
    <source>
        <dbReference type="SAM" id="MobiDB-lite"/>
    </source>
</evidence>
<dbReference type="SMART" id="SM00149">
    <property type="entry name" value="PLCYc"/>
    <property type="match status" value="1"/>
</dbReference>
<dbReference type="GO" id="GO:0051209">
    <property type="term" value="P:release of sequestered calcium ion into cytosol"/>
    <property type="evidence" value="ECO:0007669"/>
    <property type="project" value="TreeGrafter"/>
</dbReference>
<evidence type="ECO:0000259" key="9">
    <source>
        <dbReference type="PROSITE" id="PS50004"/>
    </source>
</evidence>
<dbReference type="Pfam" id="PF13499">
    <property type="entry name" value="EF-hand_7"/>
    <property type="match status" value="1"/>
</dbReference>
<dbReference type="InterPro" id="IPR001192">
    <property type="entry name" value="PI-PLC_fam"/>
</dbReference>